<dbReference type="InterPro" id="IPR026511">
    <property type="entry name" value="PTHB1"/>
</dbReference>
<dbReference type="EMBL" id="LGRX02026270">
    <property type="protein sequence ID" value="KAK3251108.1"/>
    <property type="molecule type" value="Genomic_DNA"/>
</dbReference>
<comment type="caution">
    <text evidence="6">The sequence shown here is derived from an EMBL/GenBank/DDBJ whole genome shotgun (WGS) entry which is preliminary data.</text>
</comment>
<reference evidence="6 7" key="1">
    <citation type="journal article" date="2015" name="Genome Biol. Evol.">
        <title>Comparative Genomics of a Bacterivorous Green Alga Reveals Evolutionary Causalities and Consequences of Phago-Mixotrophic Mode of Nutrition.</title>
        <authorList>
            <person name="Burns J.A."/>
            <person name="Paasch A."/>
            <person name="Narechania A."/>
            <person name="Kim E."/>
        </authorList>
    </citation>
    <scope>NUCLEOTIDE SEQUENCE [LARGE SCALE GENOMIC DNA]</scope>
    <source>
        <strain evidence="6 7">PLY_AMNH</strain>
    </source>
</reference>
<evidence type="ECO:0000313" key="6">
    <source>
        <dbReference type="EMBL" id="KAK3251108.1"/>
    </source>
</evidence>
<dbReference type="InterPro" id="IPR028074">
    <property type="entry name" value="PHTB1_GAE_dom"/>
</dbReference>
<feature type="domain" description="PTHB1 N-terminal" evidence="1">
    <location>
        <begin position="1"/>
        <end position="365"/>
    </location>
</feature>
<organism evidence="6 7">
    <name type="scientific">Cymbomonas tetramitiformis</name>
    <dbReference type="NCBI Taxonomy" id="36881"/>
    <lineage>
        <taxon>Eukaryota</taxon>
        <taxon>Viridiplantae</taxon>
        <taxon>Chlorophyta</taxon>
        <taxon>Pyramimonadophyceae</taxon>
        <taxon>Pyramimonadales</taxon>
        <taxon>Pyramimonadaceae</taxon>
        <taxon>Cymbomonas</taxon>
    </lineage>
</organism>
<dbReference type="Pfam" id="PF23338">
    <property type="entry name" value="PTHB1_hp"/>
    <property type="match status" value="1"/>
</dbReference>
<evidence type="ECO:0000259" key="3">
    <source>
        <dbReference type="Pfam" id="PF23337"/>
    </source>
</evidence>
<dbReference type="InterPro" id="IPR028073">
    <property type="entry name" value="PHTB1_N_dom"/>
</dbReference>
<gene>
    <name evidence="6" type="ORF">CYMTET_39543</name>
</gene>
<evidence type="ECO:0000259" key="5">
    <source>
        <dbReference type="Pfam" id="PF23339"/>
    </source>
</evidence>
<feature type="domain" description="PTHB1 hairpin" evidence="4">
    <location>
        <begin position="654"/>
        <end position="755"/>
    </location>
</feature>
<dbReference type="Pfam" id="PF23337">
    <property type="entry name" value="PTHB1_pf"/>
    <property type="match status" value="1"/>
</dbReference>
<evidence type="ECO:0000259" key="2">
    <source>
        <dbReference type="Pfam" id="PF14728"/>
    </source>
</evidence>
<dbReference type="Pfam" id="PF23339">
    <property type="entry name" value="PTHB1_CtH"/>
    <property type="match status" value="1"/>
</dbReference>
<dbReference type="PANTHER" id="PTHR20991:SF0">
    <property type="entry name" value="PROTEIN PTHB1"/>
    <property type="match status" value="1"/>
</dbReference>
<dbReference type="PANTHER" id="PTHR20991">
    <property type="entry name" value="PARATHYROID HORMONE-RESPONSIVE B1 GENE"/>
    <property type="match status" value="1"/>
</dbReference>
<dbReference type="Pfam" id="PF14728">
    <property type="entry name" value="PTHB1_GAE"/>
    <property type="match status" value="1"/>
</dbReference>
<evidence type="ECO:0000259" key="1">
    <source>
        <dbReference type="Pfam" id="PF14727"/>
    </source>
</evidence>
<sequence>MSLFKAREWWRVNCGHDEEFDKACLCAANVDNDPSEDVKIVVGSFQGYLRIYHPKSPEFKVEDLMLEQNLESPILQVAAGTFTTNGGISLAVLHPRKLSVYTLVPVGTNQQQASYFQLQKNYEHKLERTAANFVTGPFGGAANDYMCVQSMDGQLTVFEHETIAFSRFLHNFLLPGALCFNKKTDSFITANASFEVECYKYQVLASSSGEKSDGSDESGLTQKKKVQVDWSFVVGELVVDILVAKFSRSLTAGQADCLVLGEHTLFAISEIGEPRLQIRFDFTPTAMFPFSHTEEDPSGGAHQSLVISTTTGALMVYRDTQLIWAAKNDIEPVALYVGQFGGLKGLVTVLDETGCLLITYMGTDPPLNVVGGFEGKELNYEEMDEEHRRLLGIIRAATSETKAEPTEKVQMRAQVPNRLDSAPGANDDDGGQSGMKSITIRIFASYQGHDTLENVQVTVKAPSPLTVNQDLFTLPTLQGNQHTPVILSLTVYAGAECLPSSNVVTVIAAYTTHMGEPRTAHCEVKLPMCLFCQVVAPLKNAGFKITLDTNRMPPLLTNLFDDLVQQSHFFQQQSDTRSASNNVLSFQYWSGQDVTILVSKSAGRYRLQSGCFEAMWLVASELCDRLTTYFQSAQGASMGGGDDGPFAVTFTEALPLQDFFNLVDAHFAARQTFAKTGEKLGERAHQFRSIQKRLLVRFKDRNPASLTHLDTLLEGTFQQLNELGQGMSAIQEDLYTHANRLSCGCEVILLLIKCRFGLDAENFELLRGYLSPVVEDSIDQGWEEVTEAAMTHLLRTALAKSSKESAGANMPLTMASLTDTSKLKKHIGVVCERLARGARLNGSTVAPSKG</sequence>
<feature type="domain" description="PTHB1 platform" evidence="3">
    <location>
        <begin position="527"/>
        <end position="633"/>
    </location>
</feature>
<dbReference type="GO" id="GO:0034464">
    <property type="term" value="C:BBSome"/>
    <property type="evidence" value="ECO:0007669"/>
    <property type="project" value="InterPro"/>
</dbReference>
<dbReference type="GO" id="GO:0016020">
    <property type="term" value="C:membrane"/>
    <property type="evidence" value="ECO:0007669"/>
    <property type="project" value="TreeGrafter"/>
</dbReference>
<evidence type="ECO:0000313" key="7">
    <source>
        <dbReference type="Proteomes" id="UP001190700"/>
    </source>
</evidence>
<dbReference type="Pfam" id="PF14727">
    <property type="entry name" value="PHTB1_N"/>
    <property type="match status" value="1"/>
</dbReference>
<accession>A0AAE0F446</accession>
<dbReference type="Proteomes" id="UP001190700">
    <property type="component" value="Unassembled WGS sequence"/>
</dbReference>
<feature type="domain" description="PTHB1 GAE" evidence="2">
    <location>
        <begin position="439"/>
        <end position="524"/>
    </location>
</feature>
<protein>
    <submittedName>
        <fullName evidence="6">Uncharacterized protein</fullName>
    </submittedName>
</protein>
<dbReference type="AlphaFoldDB" id="A0AAE0F446"/>
<keyword evidence="7" id="KW-1185">Reference proteome</keyword>
<dbReference type="InterPro" id="IPR055362">
    <property type="entry name" value="PTHB1_pf_dom"/>
</dbReference>
<dbReference type="GO" id="GO:0060271">
    <property type="term" value="P:cilium assembly"/>
    <property type="evidence" value="ECO:0007669"/>
    <property type="project" value="TreeGrafter"/>
</dbReference>
<name>A0AAE0F446_9CHLO</name>
<proteinExistence type="predicted"/>
<dbReference type="InterPro" id="IPR055363">
    <property type="entry name" value="PTHB1_hp_dom"/>
</dbReference>
<evidence type="ECO:0000259" key="4">
    <source>
        <dbReference type="Pfam" id="PF23338"/>
    </source>
</evidence>
<feature type="domain" description="PTHB1 C-terminal helix bundle" evidence="5">
    <location>
        <begin position="758"/>
        <end position="834"/>
    </location>
</feature>
<dbReference type="InterPro" id="IPR055364">
    <property type="entry name" value="PTHB1_CtH_dom"/>
</dbReference>